<accession>A0A2P6NZB3</accession>
<evidence type="ECO:0000313" key="2">
    <source>
        <dbReference type="EMBL" id="PRP89303.1"/>
    </source>
</evidence>
<organism evidence="2 3">
    <name type="scientific">Planoprotostelium fungivorum</name>
    <dbReference type="NCBI Taxonomy" id="1890364"/>
    <lineage>
        <taxon>Eukaryota</taxon>
        <taxon>Amoebozoa</taxon>
        <taxon>Evosea</taxon>
        <taxon>Variosea</taxon>
        <taxon>Cavosteliida</taxon>
        <taxon>Cavosteliaceae</taxon>
        <taxon>Planoprotostelium</taxon>
    </lineage>
</organism>
<dbReference type="EMBL" id="MDYQ01000004">
    <property type="protein sequence ID" value="PRP89303.1"/>
    <property type="molecule type" value="Genomic_DNA"/>
</dbReference>
<dbReference type="Proteomes" id="UP000241769">
    <property type="component" value="Unassembled WGS sequence"/>
</dbReference>
<dbReference type="PANTHER" id="PTHR40132:SF1">
    <property type="entry name" value="PRE-MRNA-SPLICING FACTOR 38B"/>
    <property type="match status" value="1"/>
</dbReference>
<proteinExistence type="predicted"/>
<feature type="region of interest" description="Disordered" evidence="1">
    <location>
        <begin position="65"/>
        <end position="207"/>
    </location>
</feature>
<feature type="compositionally biased region" description="Basic and acidic residues" evidence="1">
    <location>
        <begin position="96"/>
        <end position="107"/>
    </location>
</feature>
<evidence type="ECO:0000256" key="1">
    <source>
        <dbReference type="SAM" id="MobiDB-lite"/>
    </source>
</evidence>
<reference evidence="2 3" key="1">
    <citation type="journal article" date="2018" name="Genome Biol. Evol.">
        <title>Multiple Roots of Fruiting Body Formation in Amoebozoa.</title>
        <authorList>
            <person name="Hillmann F."/>
            <person name="Forbes G."/>
            <person name="Novohradska S."/>
            <person name="Ferling I."/>
            <person name="Riege K."/>
            <person name="Groth M."/>
            <person name="Westermann M."/>
            <person name="Marz M."/>
            <person name="Spaller T."/>
            <person name="Winckler T."/>
            <person name="Schaap P."/>
            <person name="Glockner G."/>
        </authorList>
    </citation>
    <scope>NUCLEOTIDE SEQUENCE [LARGE SCALE GENOMIC DNA]</scope>
    <source>
        <strain evidence="2 3">Jena</strain>
    </source>
</reference>
<comment type="caution">
    <text evidence="2">The sequence shown here is derived from an EMBL/GenBank/DDBJ whole genome shotgun (WGS) entry which is preliminary data.</text>
</comment>
<protein>
    <submittedName>
        <fullName evidence="2">Uncharacterized protein</fullName>
    </submittedName>
</protein>
<feature type="compositionally biased region" description="Basic residues" evidence="1">
    <location>
        <begin position="180"/>
        <end position="207"/>
    </location>
</feature>
<feature type="compositionally biased region" description="Basic and acidic residues" evidence="1">
    <location>
        <begin position="164"/>
        <end position="179"/>
    </location>
</feature>
<feature type="compositionally biased region" description="Basic and acidic residues" evidence="1">
    <location>
        <begin position="77"/>
        <end position="88"/>
    </location>
</feature>
<name>A0A2P6NZB3_9EUKA</name>
<dbReference type="InParanoid" id="A0A2P6NZB3"/>
<gene>
    <name evidence="2" type="ORF">PROFUN_02177</name>
</gene>
<dbReference type="AlphaFoldDB" id="A0A2P6NZB3"/>
<feature type="compositionally biased region" description="Polar residues" evidence="1">
    <location>
        <begin position="140"/>
        <end position="154"/>
    </location>
</feature>
<evidence type="ECO:0000313" key="3">
    <source>
        <dbReference type="Proteomes" id="UP000241769"/>
    </source>
</evidence>
<sequence>MSKDLKPALLEKYAGTPISDEYIAKLLMQDAAKFNSNFSRFGSGSALFSERKKPDTQFMKNVLQHTVGHNKSLLQQEESRKEEEERQRRREKRRRVIEDTPPSHRELIEDEDDGIIGPHPAGKRVPAPPNRKKKRGRGNIGSNALDQYFGTSVDPQDASDDEGERWTQREVQRSPDMKRKREKKEKKDKKEKKKKDKKEKREKKEKR</sequence>
<keyword evidence="3" id="KW-1185">Reference proteome</keyword>
<dbReference type="PANTHER" id="PTHR40132">
    <property type="entry name" value="PRE-MRNA-SPLICING FACTOR 38B"/>
    <property type="match status" value="1"/>
</dbReference>